<evidence type="ECO:0000313" key="8">
    <source>
        <dbReference type="Proteomes" id="UP001500711"/>
    </source>
</evidence>
<dbReference type="SUPFAM" id="SSF55068">
    <property type="entry name" value="Peptide methionine sulfoxide reductase"/>
    <property type="match status" value="1"/>
</dbReference>
<organism evidence="7 8">
    <name type="scientific">Lentzea roselyniae</name>
    <dbReference type="NCBI Taxonomy" id="531940"/>
    <lineage>
        <taxon>Bacteria</taxon>
        <taxon>Bacillati</taxon>
        <taxon>Actinomycetota</taxon>
        <taxon>Actinomycetes</taxon>
        <taxon>Pseudonocardiales</taxon>
        <taxon>Pseudonocardiaceae</taxon>
        <taxon>Lentzea</taxon>
    </lineage>
</organism>
<keyword evidence="1 4" id="KW-0560">Oxidoreductase</keyword>
<evidence type="ECO:0000256" key="5">
    <source>
        <dbReference type="SAM" id="MobiDB-lite"/>
    </source>
</evidence>
<evidence type="ECO:0000259" key="6">
    <source>
        <dbReference type="Pfam" id="PF01625"/>
    </source>
</evidence>
<dbReference type="PANTHER" id="PTHR42799">
    <property type="entry name" value="MITOCHONDRIAL PEPTIDE METHIONINE SULFOXIDE REDUCTASE"/>
    <property type="match status" value="1"/>
</dbReference>
<dbReference type="EMBL" id="BAABBE010000001">
    <property type="protein sequence ID" value="GAA3619944.1"/>
    <property type="molecule type" value="Genomic_DNA"/>
</dbReference>
<evidence type="ECO:0000313" key="7">
    <source>
        <dbReference type="EMBL" id="GAA3619944.1"/>
    </source>
</evidence>
<comment type="function">
    <text evidence="4">Has an important function as a repair enzyme for proteins that have been inactivated by oxidation. Catalyzes the reversible oxidation-reduction of methionine sulfoxide in proteins to methionine.</text>
</comment>
<dbReference type="RefSeq" id="WP_346126965.1">
    <property type="nucleotide sequence ID" value="NZ_BAABBE010000001.1"/>
</dbReference>
<comment type="caution">
    <text evidence="7">The sequence shown here is derived from an EMBL/GenBank/DDBJ whole genome shotgun (WGS) entry which is preliminary data.</text>
</comment>
<evidence type="ECO:0000256" key="4">
    <source>
        <dbReference type="HAMAP-Rule" id="MF_01401"/>
    </source>
</evidence>
<comment type="similarity">
    <text evidence="4">Belongs to the MsrA Met sulfoxide reductase family.</text>
</comment>
<feature type="domain" description="Peptide methionine sulphoxide reductase MsrA" evidence="6">
    <location>
        <begin position="49"/>
        <end position="204"/>
    </location>
</feature>
<dbReference type="InterPro" id="IPR050162">
    <property type="entry name" value="MsrA_MetSO_reductase"/>
</dbReference>
<comment type="catalytic activity">
    <reaction evidence="2 4">
        <text>L-methionyl-[protein] + [thioredoxin]-disulfide + H2O = L-methionyl-(S)-S-oxide-[protein] + [thioredoxin]-dithiol</text>
        <dbReference type="Rhea" id="RHEA:14217"/>
        <dbReference type="Rhea" id="RHEA-COMP:10698"/>
        <dbReference type="Rhea" id="RHEA-COMP:10700"/>
        <dbReference type="Rhea" id="RHEA-COMP:12313"/>
        <dbReference type="Rhea" id="RHEA-COMP:12315"/>
        <dbReference type="ChEBI" id="CHEBI:15377"/>
        <dbReference type="ChEBI" id="CHEBI:16044"/>
        <dbReference type="ChEBI" id="CHEBI:29950"/>
        <dbReference type="ChEBI" id="CHEBI:44120"/>
        <dbReference type="ChEBI" id="CHEBI:50058"/>
        <dbReference type="EC" id="1.8.4.11"/>
    </reaction>
</comment>
<gene>
    <name evidence="7" type="primary">msrA_1</name>
    <name evidence="4" type="synonym">msrA</name>
    <name evidence="7" type="ORF">GCM10022267_02620</name>
</gene>
<reference evidence="8" key="1">
    <citation type="journal article" date="2019" name="Int. J. Syst. Evol. Microbiol.">
        <title>The Global Catalogue of Microorganisms (GCM) 10K type strain sequencing project: providing services to taxonomists for standard genome sequencing and annotation.</title>
        <authorList>
            <consortium name="The Broad Institute Genomics Platform"/>
            <consortium name="The Broad Institute Genome Sequencing Center for Infectious Disease"/>
            <person name="Wu L."/>
            <person name="Ma J."/>
        </authorList>
    </citation>
    <scope>NUCLEOTIDE SEQUENCE [LARGE SCALE GENOMIC DNA]</scope>
    <source>
        <strain evidence="8">JCM 17494</strain>
    </source>
</reference>
<dbReference type="PANTHER" id="PTHR42799:SF2">
    <property type="entry name" value="MITOCHONDRIAL PEPTIDE METHIONINE SULFOXIDE REDUCTASE"/>
    <property type="match status" value="1"/>
</dbReference>
<feature type="region of interest" description="Disordered" evidence="5">
    <location>
        <begin position="1"/>
        <end position="29"/>
    </location>
</feature>
<keyword evidence="8" id="KW-1185">Reference proteome</keyword>
<feature type="active site" evidence="4">
    <location>
        <position position="56"/>
    </location>
</feature>
<evidence type="ECO:0000256" key="1">
    <source>
        <dbReference type="ARBA" id="ARBA00023002"/>
    </source>
</evidence>
<accession>A0ABP6ZWQ2</accession>
<dbReference type="InterPro" id="IPR036509">
    <property type="entry name" value="Met_Sox_Rdtase_MsrA_sf"/>
</dbReference>
<comment type="catalytic activity">
    <reaction evidence="3 4">
        <text>[thioredoxin]-disulfide + L-methionine + H2O = L-methionine (S)-S-oxide + [thioredoxin]-dithiol</text>
        <dbReference type="Rhea" id="RHEA:19993"/>
        <dbReference type="Rhea" id="RHEA-COMP:10698"/>
        <dbReference type="Rhea" id="RHEA-COMP:10700"/>
        <dbReference type="ChEBI" id="CHEBI:15377"/>
        <dbReference type="ChEBI" id="CHEBI:29950"/>
        <dbReference type="ChEBI" id="CHEBI:50058"/>
        <dbReference type="ChEBI" id="CHEBI:57844"/>
        <dbReference type="ChEBI" id="CHEBI:58772"/>
        <dbReference type="EC" id="1.8.4.11"/>
    </reaction>
</comment>
<dbReference type="Gene3D" id="3.30.1060.10">
    <property type="entry name" value="Peptide methionine sulphoxide reductase MsrA"/>
    <property type="match status" value="1"/>
</dbReference>
<dbReference type="HAMAP" id="MF_01401">
    <property type="entry name" value="MsrA"/>
    <property type="match status" value="1"/>
</dbReference>
<dbReference type="NCBIfam" id="TIGR00401">
    <property type="entry name" value="msrA"/>
    <property type="match status" value="1"/>
</dbReference>
<proteinExistence type="inferred from homology"/>
<name>A0ABP6ZWQ2_9PSEU</name>
<dbReference type="Pfam" id="PF01625">
    <property type="entry name" value="PMSR"/>
    <property type="match status" value="1"/>
</dbReference>
<sequence length="219" mass="23715">MALFGRDKQSAVAPEEALPGRSTPVEIPGSHAVFPERTLTPPFPSGHRTAVFGLGCFWGAERLFWQTPGVWTTAVGYAGGHTPNPTYEEVCSGRTGHAEVVLVVFDPSELPFQDLLRVFWHGHDPTQGMRQGADIGSQYRSMVLYADEGQRVTVVASRDVYQGALTAAGYGQITTEIVPVGEFYYAEDYHQQYLSDAKNPYGYCGLGGTGVSCPVGLHA</sequence>
<evidence type="ECO:0000256" key="3">
    <source>
        <dbReference type="ARBA" id="ARBA00048782"/>
    </source>
</evidence>
<dbReference type="Proteomes" id="UP001500711">
    <property type="component" value="Unassembled WGS sequence"/>
</dbReference>
<dbReference type="InterPro" id="IPR002569">
    <property type="entry name" value="Met_Sox_Rdtase_MsrA_dom"/>
</dbReference>
<evidence type="ECO:0000256" key="2">
    <source>
        <dbReference type="ARBA" id="ARBA00047806"/>
    </source>
</evidence>
<protein>
    <recommendedName>
        <fullName evidence="4">Peptide methionine sulfoxide reductase MsrA</fullName>
        <shortName evidence="4">Protein-methionine-S-oxide reductase</shortName>
        <ecNumber evidence="4">1.8.4.11</ecNumber>
    </recommendedName>
    <alternativeName>
        <fullName evidence="4">Peptide-methionine (S)-S-oxide reductase</fullName>
        <shortName evidence="4">Peptide Met(O) reductase</shortName>
    </alternativeName>
</protein>
<dbReference type="EC" id="1.8.4.11" evidence="4"/>